<gene>
    <name evidence="1" type="ORF">EV182_000689</name>
</gene>
<proteinExistence type="predicted"/>
<organism evidence="1 2">
    <name type="scientific">Spiromyces aspiralis</name>
    <dbReference type="NCBI Taxonomy" id="68401"/>
    <lineage>
        <taxon>Eukaryota</taxon>
        <taxon>Fungi</taxon>
        <taxon>Fungi incertae sedis</taxon>
        <taxon>Zoopagomycota</taxon>
        <taxon>Kickxellomycotina</taxon>
        <taxon>Kickxellomycetes</taxon>
        <taxon>Kickxellales</taxon>
        <taxon>Kickxellaceae</taxon>
        <taxon>Spiromyces</taxon>
    </lineage>
</organism>
<accession>A0ACC1HXN3</accession>
<evidence type="ECO:0000313" key="1">
    <source>
        <dbReference type="EMBL" id="KAJ1680095.1"/>
    </source>
</evidence>
<name>A0ACC1HXN3_9FUNG</name>
<dbReference type="Proteomes" id="UP001145114">
    <property type="component" value="Unassembled WGS sequence"/>
</dbReference>
<keyword evidence="2" id="KW-1185">Reference proteome</keyword>
<sequence>MYVSPLTSTTTLWATKATETGPNSSLETADTTITAIVTIGTNSSTESAGSEATESEATGSSGSDGSETMPPVLLDGIAAREHRNCLLLLLHERKVQNDVQVWNKLCQRDRRGEDKRYRD</sequence>
<protein>
    <submittedName>
        <fullName evidence="1">Uncharacterized protein</fullName>
    </submittedName>
</protein>
<dbReference type="EMBL" id="JAMZIH010000048">
    <property type="protein sequence ID" value="KAJ1680095.1"/>
    <property type="molecule type" value="Genomic_DNA"/>
</dbReference>
<evidence type="ECO:0000313" key="2">
    <source>
        <dbReference type="Proteomes" id="UP001145114"/>
    </source>
</evidence>
<reference evidence="1" key="1">
    <citation type="submission" date="2022-06" db="EMBL/GenBank/DDBJ databases">
        <title>Phylogenomic reconstructions and comparative analyses of Kickxellomycotina fungi.</title>
        <authorList>
            <person name="Reynolds N.K."/>
            <person name="Stajich J.E."/>
            <person name="Barry K."/>
            <person name="Grigoriev I.V."/>
            <person name="Crous P."/>
            <person name="Smith M.E."/>
        </authorList>
    </citation>
    <scope>NUCLEOTIDE SEQUENCE</scope>
    <source>
        <strain evidence="1">RSA 2271</strain>
    </source>
</reference>
<comment type="caution">
    <text evidence="1">The sequence shown here is derived from an EMBL/GenBank/DDBJ whole genome shotgun (WGS) entry which is preliminary data.</text>
</comment>